<keyword evidence="2" id="KW-0378">Hydrolase</keyword>
<dbReference type="Proteomes" id="UP001500928">
    <property type="component" value="Unassembled WGS sequence"/>
</dbReference>
<dbReference type="EMBL" id="BAABHO010000005">
    <property type="protein sequence ID" value="GAA4778046.1"/>
    <property type="molecule type" value="Genomic_DNA"/>
</dbReference>
<proteinExistence type="predicted"/>
<evidence type="ECO:0000256" key="1">
    <source>
        <dbReference type="SAM" id="MobiDB-lite"/>
    </source>
</evidence>
<dbReference type="InterPro" id="IPR029058">
    <property type="entry name" value="AB_hydrolase_fold"/>
</dbReference>
<accession>A0ABP9ABV3</accession>
<reference evidence="3" key="1">
    <citation type="journal article" date="2019" name="Int. J. Syst. Evol. Microbiol.">
        <title>The Global Catalogue of Microorganisms (GCM) 10K type strain sequencing project: providing services to taxonomists for standard genome sequencing and annotation.</title>
        <authorList>
            <consortium name="The Broad Institute Genomics Platform"/>
            <consortium name="The Broad Institute Genome Sequencing Center for Infectious Disease"/>
            <person name="Wu L."/>
            <person name="Ma J."/>
        </authorList>
    </citation>
    <scope>NUCLEOTIDE SEQUENCE [LARGE SCALE GENOMIC DNA]</scope>
    <source>
        <strain evidence="3">JCM 17979</strain>
    </source>
</reference>
<dbReference type="GO" id="GO:0016787">
    <property type="term" value="F:hydrolase activity"/>
    <property type="evidence" value="ECO:0007669"/>
    <property type="project" value="UniProtKB-KW"/>
</dbReference>
<name>A0ABP9ABV3_9PSEU</name>
<dbReference type="Gene3D" id="3.40.50.1820">
    <property type="entry name" value="alpha/beta hydrolase"/>
    <property type="match status" value="1"/>
</dbReference>
<organism evidence="2 3">
    <name type="scientific">Actinomycetospora chlora</name>
    <dbReference type="NCBI Taxonomy" id="663608"/>
    <lineage>
        <taxon>Bacteria</taxon>
        <taxon>Bacillati</taxon>
        <taxon>Actinomycetota</taxon>
        <taxon>Actinomycetes</taxon>
        <taxon>Pseudonocardiales</taxon>
        <taxon>Pseudonocardiaceae</taxon>
        <taxon>Actinomycetospora</taxon>
    </lineage>
</organism>
<keyword evidence="3" id="KW-1185">Reference proteome</keyword>
<evidence type="ECO:0000313" key="3">
    <source>
        <dbReference type="Proteomes" id="UP001500928"/>
    </source>
</evidence>
<dbReference type="SUPFAM" id="SSF53474">
    <property type="entry name" value="alpha/beta-Hydrolases"/>
    <property type="match status" value="1"/>
</dbReference>
<feature type="compositionally biased region" description="Basic and acidic residues" evidence="1">
    <location>
        <begin position="7"/>
        <end position="21"/>
    </location>
</feature>
<evidence type="ECO:0000313" key="2">
    <source>
        <dbReference type="EMBL" id="GAA4778046.1"/>
    </source>
</evidence>
<protein>
    <submittedName>
        <fullName evidence="2">Alpha/beta hydrolase</fullName>
    </submittedName>
</protein>
<sequence length="280" mass="29428">MAPPGIRDTDRGGPGEWSDVLHVRSPDGTAIALERITEGPRPLVTLAGATAGRANWAEAARPLDGRFAVWLADRRGKGDSGDTEPYAFEREHEDLFAIAESFAEPVAFAAHSSGAVCLLGAAARGLPAAHLVVYEPPWPLPGRRSDGPALDAMEARLAAGDPEGCLETGLLRLVEAPPAAVAGMKQTPSWPQRVAHAHTWPREGRELGRMPEGTDVLRDVRVPTLMLLGELSAGHLRASTEAVAAALPDAVVVELPGQGHAALQTAPAMVGDVLARHLPD</sequence>
<feature type="region of interest" description="Disordered" evidence="1">
    <location>
        <begin position="1"/>
        <end position="21"/>
    </location>
</feature>
<gene>
    <name evidence="2" type="ORF">GCM10023200_08700</name>
</gene>
<comment type="caution">
    <text evidence="2">The sequence shown here is derived from an EMBL/GenBank/DDBJ whole genome shotgun (WGS) entry which is preliminary data.</text>
</comment>